<evidence type="ECO:0000256" key="1">
    <source>
        <dbReference type="ARBA" id="ARBA00022898"/>
    </source>
</evidence>
<dbReference type="PANTHER" id="PTHR30244:SF9">
    <property type="entry name" value="PROTEIN RV3402C"/>
    <property type="match status" value="1"/>
</dbReference>
<organism evidence="4 5">
    <name type="scientific">Taurinivorans muris</name>
    <dbReference type="NCBI Taxonomy" id="2787751"/>
    <lineage>
        <taxon>Bacteria</taxon>
        <taxon>Pseudomonadati</taxon>
        <taxon>Thermodesulfobacteriota</taxon>
        <taxon>Desulfovibrionia</taxon>
        <taxon>Desulfovibrionales</taxon>
        <taxon>Desulfovibrionaceae</taxon>
        <taxon>Taurinivorans</taxon>
    </lineage>
</organism>
<reference evidence="4" key="1">
    <citation type="submission" date="2020-12" db="EMBL/GenBank/DDBJ databases">
        <title>Taurinivorans muris gen. nov., sp. nov., fundamental and realized metabolic niche of a ubiquitous sulfidogenic bacterium in the murine intestine.</title>
        <authorList>
            <person name="Ye H."/>
            <person name="Hanson B.T."/>
            <person name="Loy A."/>
        </authorList>
    </citation>
    <scope>NUCLEOTIDE SEQUENCE</scope>
    <source>
        <strain evidence="4">LT0009</strain>
    </source>
</reference>
<dbReference type="Pfam" id="PF01041">
    <property type="entry name" value="DegT_DnrJ_EryC1"/>
    <property type="match status" value="1"/>
</dbReference>
<evidence type="ECO:0000313" key="5">
    <source>
        <dbReference type="Proteomes" id="UP001058120"/>
    </source>
</evidence>
<dbReference type="InterPro" id="IPR015422">
    <property type="entry name" value="PyrdxlP-dep_Trfase_small"/>
</dbReference>
<dbReference type="InterPro" id="IPR015421">
    <property type="entry name" value="PyrdxlP-dep_Trfase_major"/>
</dbReference>
<dbReference type="RefSeq" id="WP_334315916.1">
    <property type="nucleotide sequence ID" value="NZ_CP065938.1"/>
</dbReference>
<dbReference type="InterPro" id="IPR000653">
    <property type="entry name" value="DegT/StrS_aminotransferase"/>
</dbReference>
<dbReference type="Gene3D" id="3.40.640.10">
    <property type="entry name" value="Type I PLP-dependent aspartate aminotransferase-like (Major domain)"/>
    <property type="match status" value="1"/>
</dbReference>
<dbReference type="Proteomes" id="UP001058120">
    <property type="component" value="Chromosome"/>
</dbReference>
<evidence type="ECO:0000313" key="4">
    <source>
        <dbReference type="EMBL" id="UWX06313.1"/>
    </source>
</evidence>
<dbReference type="PIRSF" id="PIRSF000390">
    <property type="entry name" value="PLP_StrS"/>
    <property type="match status" value="1"/>
</dbReference>
<dbReference type="GO" id="GO:0008483">
    <property type="term" value="F:transaminase activity"/>
    <property type="evidence" value="ECO:0007669"/>
    <property type="project" value="UniProtKB-KW"/>
</dbReference>
<dbReference type="SUPFAM" id="SSF53383">
    <property type="entry name" value="PLP-dependent transferases"/>
    <property type="match status" value="1"/>
</dbReference>
<comment type="similarity">
    <text evidence="2 3">Belongs to the DegT/DnrJ/EryC1 family.</text>
</comment>
<sequence length="399" mass="44929">MKKSINELAFFGGTPLFDILLPVGQINIPEYERFEALMNDVFDRKYYANHGKLTLEFEDKFSELSGMKNSIAVTNGTVAISIAAKALNLPVKSKVIVPSFTFIGTVQALTWAGLEPVFADIDPETHTITYETVAPLLKNKNISAILGVHLWGNPCDVERLDKIEQQYGIPVFYDAAHAVGSAYKNKSLASFGHCATFSLHATKVLQAAEGGVICTDDDELAEHIRNIRTYGRTKKVNDSMVFNARFSELQAAMALLSIEKFPEYVSNNKHRYLLYKERLKDVPGVSVIQYDDSMQGNYQYVVFRLNEEKFGISRDLLVEILSNENIIARKYFIPAAHKSVPYINMECSKVKLPNTELLTQEVFQLPSGQIVTDEHIERICELISFIQQNADAIKENLKR</sequence>
<keyword evidence="4" id="KW-0032">Aminotransferase</keyword>
<keyword evidence="1 3" id="KW-0663">Pyridoxal phosphate</keyword>
<dbReference type="EMBL" id="CP065938">
    <property type="protein sequence ID" value="UWX06313.1"/>
    <property type="molecule type" value="Genomic_DNA"/>
</dbReference>
<accession>A0ABY5Y2S1</accession>
<keyword evidence="5" id="KW-1185">Reference proteome</keyword>
<name>A0ABY5Y2S1_9BACT</name>
<keyword evidence="4" id="KW-0808">Transferase</keyword>
<gene>
    <name evidence="4" type="ORF">JBF11_03090</name>
</gene>
<proteinExistence type="inferred from homology"/>
<dbReference type="CDD" id="cd00616">
    <property type="entry name" value="AHBA_syn"/>
    <property type="match status" value="1"/>
</dbReference>
<dbReference type="Gene3D" id="3.90.1150.10">
    <property type="entry name" value="Aspartate Aminotransferase, domain 1"/>
    <property type="match status" value="1"/>
</dbReference>
<evidence type="ECO:0000256" key="3">
    <source>
        <dbReference type="RuleBase" id="RU004508"/>
    </source>
</evidence>
<protein>
    <submittedName>
        <fullName evidence="4">Aminotransferase class I/II-fold pyridoxal phosphate-dependent enzyme</fullName>
    </submittedName>
</protein>
<evidence type="ECO:0000256" key="2">
    <source>
        <dbReference type="ARBA" id="ARBA00037999"/>
    </source>
</evidence>
<dbReference type="InterPro" id="IPR015424">
    <property type="entry name" value="PyrdxlP-dep_Trfase"/>
</dbReference>
<dbReference type="PANTHER" id="PTHR30244">
    <property type="entry name" value="TRANSAMINASE"/>
    <property type="match status" value="1"/>
</dbReference>